<reference evidence="7" key="1">
    <citation type="journal article" date="2014" name="Int. J. Syst. Evol. Microbiol.">
        <title>Complete genome sequence of Corynebacterium casei LMG S-19264T (=DSM 44701T), isolated from a smear-ripened cheese.</title>
        <authorList>
            <consortium name="US DOE Joint Genome Institute (JGI-PGF)"/>
            <person name="Walter F."/>
            <person name="Albersmeier A."/>
            <person name="Kalinowski J."/>
            <person name="Ruckert C."/>
        </authorList>
    </citation>
    <scope>NUCLEOTIDE SEQUENCE</scope>
    <source>
        <strain evidence="7">KCTC 42651</strain>
    </source>
</reference>
<feature type="transmembrane region" description="Helical" evidence="6">
    <location>
        <begin position="57"/>
        <end position="80"/>
    </location>
</feature>
<evidence type="ECO:0000256" key="2">
    <source>
        <dbReference type="ARBA" id="ARBA00022475"/>
    </source>
</evidence>
<feature type="transmembrane region" description="Helical" evidence="6">
    <location>
        <begin position="293"/>
        <end position="312"/>
    </location>
</feature>
<keyword evidence="2" id="KW-1003">Cell membrane</keyword>
<comment type="caution">
    <text evidence="7">The sequence shown here is derived from an EMBL/GenBank/DDBJ whole genome shotgun (WGS) entry which is preliminary data.</text>
</comment>
<evidence type="ECO:0000256" key="1">
    <source>
        <dbReference type="ARBA" id="ARBA00004651"/>
    </source>
</evidence>
<dbReference type="PANTHER" id="PTHR30482">
    <property type="entry name" value="HIGH-AFFINITY BRANCHED-CHAIN AMINO ACID TRANSPORT SYSTEM PERMEASE"/>
    <property type="match status" value="1"/>
</dbReference>
<dbReference type="Proteomes" id="UP000630353">
    <property type="component" value="Unassembled WGS sequence"/>
</dbReference>
<dbReference type="EMBL" id="BMZS01000004">
    <property type="protein sequence ID" value="GHD48891.1"/>
    <property type="molecule type" value="Genomic_DNA"/>
</dbReference>
<dbReference type="InterPro" id="IPR001851">
    <property type="entry name" value="ABC_transp_permease"/>
</dbReference>
<dbReference type="InterPro" id="IPR043428">
    <property type="entry name" value="LivM-like"/>
</dbReference>
<name>A0A918XR54_9PROT</name>
<protein>
    <submittedName>
        <fullName evidence="7">Branched-chain amino acid ABC transporter permease</fullName>
    </submittedName>
</protein>
<dbReference type="GO" id="GO:0015658">
    <property type="term" value="F:branched-chain amino acid transmembrane transporter activity"/>
    <property type="evidence" value="ECO:0007669"/>
    <property type="project" value="InterPro"/>
</dbReference>
<gene>
    <name evidence="7" type="ORF">GCM10017083_20500</name>
</gene>
<organism evidence="7 8">
    <name type="scientific">Thalassobaculum fulvum</name>
    <dbReference type="NCBI Taxonomy" id="1633335"/>
    <lineage>
        <taxon>Bacteria</taxon>
        <taxon>Pseudomonadati</taxon>
        <taxon>Pseudomonadota</taxon>
        <taxon>Alphaproteobacteria</taxon>
        <taxon>Rhodospirillales</taxon>
        <taxon>Thalassobaculaceae</taxon>
        <taxon>Thalassobaculum</taxon>
    </lineage>
</organism>
<evidence type="ECO:0000313" key="8">
    <source>
        <dbReference type="Proteomes" id="UP000630353"/>
    </source>
</evidence>
<feature type="transmembrane region" description="Helical" evidence="6">
    <location>
        <begin position="20"/>
        <end position="45"/>
    </location>
</feature>
<keyword evidence="3 6" id="KW-0812">Transmembrane</keyword>
<reference evidence="7" key="2">
    <citation type="submission" date="2020-09" db="EMBL/GenBank/DDBJ databases">
        <authorList>
            <person name="Sun Q."/>
            <person name="Kim S."/>
        </authorList>
    </citation>
    <scope>NUCLEOTIDE SEQUENCE</scope>
    <source>
        <strain evidence="7">KCTC 42651</strain>
    </source>
</reference>
<evidence type="ECO:0000256" key="5">
    <source>
        <dbReference type="ARBA" id="ARBA00023136"/>
    </source>
</evidence>
<keyword evidence="4 6" id="KW-1133">Transmembrane helix</keyword>
<dbReference type="AlphaFoldDB" id="A0A918XR54"/>
<dbReference type="GO" id="GO:0005886">
    <property type="term" value="C:plasma membrane"/>
    <property type="evidence" value="ECO:0007669"/>
    <property type="project" value="UniProtKB-SubCell"/>
</dbReference>
<dbReference type="CDD" id="cd06581">
    <property type="entry name" value="TM_PBP1_LivM_like"/>
    <property type="match status" value="1"/>
</dbReference>
<feature type="transmembrane region" description="Helical" evidence="6">
    <location>
        <begin position="250"/>
        <end position="281"/>
    </location>
</feature>
<evidence type="ECO:0000256" key="4">
    <source>
        <dbReference type="ARBA" id="ARBA00022989"/>
    </source>
</evidence>
<comment type="subcellular location">
    <subcellularLocation>
        <location evidence="1">Cell membrane</location>
        <topology evidence="1">Multi-pass membrane protein</topology>
    </subcellularLocation>
</comment>
<sequence>MDASTSRNLTILKGAGLAAILAFPLLGFSDYVLHIAISILLWGFVYTGWSVMGRFGLVSLGHGAFLGIGAYGTTMLWNLAGLTPWIGIPLSVLASAILGLLIGLPCFRFRITGHYFALVTLALTEVARLLIVALRDTTGGSLGVTPVGVVSPEDPVSLYALQFASKTVWFYIIVGVWLVGLLIWRAVDRSMMRYAMEAISQEEDAAASLGVHVTRTKLTVTVISAAMTAFGGAVYGQYQQYINPETVSGIAISLQIVFAVIAGGMFVQLGPTVGAVITLLLGEGLRLGFGHEFHGLDVTVYGLMLVLFIIYMPRGVLGKAVEVMAARGSRPGTPSPQPGE</sequence>
<feature type="transmembrane region" description="Helical" evidence="6">
    <location>
        <begin position="86"/>
        <end position="107"/>
    </location>
</feature>
<feature type="transmembrane region" description="Helical" evidence="6">
    <location>
        <begin position="114"/>
        <end position="134"/>
    </location>
</feature>
<keyword evidence="5 6" id="KW-0472">Membrane</keyword>
<dbReference type="Pfam" id="PF02653">
    <property type="entry name" value="BPD_transp_2"/>
    <property type="match status" value="1"/>
</dbReference>
<dbReference type="PANTHER" id="PTHR30482:SF10">
    <property type="entry name" value="HIGH-AFFINITY BRANCHED-CHAIN AMINO ACID TRANSPORT PROTEIN BRAE"/>
    <property type="match status" value="1"/>
</dbReference>
<proteinExistence type="predicted"/>
<feature type="transmembrane region" description="Helical" evidence="6">
    <location>
        <begin position="168"/>
        <end position="187"/>
    </location>
</feature>
<accession>A0A918XR54</accession>
<dbReference type="RefSeq" id="WP_189989030.1">
    <property type="nucleotide sequence ID" value="NZ_BMZS01000004.1"/>
</dbReference>
<evidence type="ECO:0000256" key="6">
    <source>
        <dbReference type="SAM" id="Phobius"/>
    </source>
</evidence>
<evidence type="ECO:0000313" key="7">
    <source>
        <dbReference type="EMBL" id="GHD48891.1"/>
    </source>
</evidence>
<evidence type="ECO:0000256" key="3">
    <source>
        <dbReference type="ARBA" id="ARBA00022692"/>
    </source>
</evidence>
<keyword evidence="8" id="KW-1185">Reference proteome</keyword>